<dbReference type="SUPFAM" id="SSF50104">
    <property type="entry name" value="Translation proteins SH3-like domain"/>
    <property type="match status" value="1"/>
</dbReference>
<dbReference type="HAMAP" id="MF_01326_B">
    <property type="entry name" value="Ribosomal_uL24_B"/>
    <property type="match status" value="1"/>
</dbReference>
<keyword evidence="8" id="KW-0934">Plastid</keyword>
<dbReference type="AlphaFoldDB" id="A0A9Y1MWU3"/>
<evidence type="ECO:0000259" key="7">
    <source>
        <dbReference type="SMART" id="SM00739"/>
    </source>
</evidence>
<dbReference type="CDD" id="cd06089">
    <property type="entry name" value="KOW_RPL26"/>
    <property type="match status" value="1"/>
</dbReference>
<proteinExistence type="inferred from homology"/>
<dbReference type="GO" id="GO:0003723">
    <property type="term" value="F:RNA binding"/>
    <property type="evidence" value="ECO:0007669"/>
    <property type="project" value="InterPro"/>
</dbReference>
<organism evidence="8">
    <name type="scientific">Sciadococcus taiwanensis</name>
    <dbReference type="NCBI Taxonomy" id="3028030"/>
    <lineage>
        <taxon>Eukaryota</taxon>
        <taxon>Rhodophyta</taxon>
        <taxon>Bangiophyceae</taxon>
        <taxon>Cavernulicolales</taxon>
        <taxon>Cavernulicolaceae</taxon>
        <taxon>Sciadococcus</taxon>
    </lineage>
</organism>
<dbReference type="PANTHER" id="PTHR12903">
    <property type="entry name" value="MITOCHONDRIAL RIBOSOMAL PROTEIN L24"/>
    <property type="match status" value="1"/>
</dbReference>
<dbReference type="InterPro" id="IPR005824">
    <property type="entry name" value="KOW"/>
</dbReference>
<reference evidence="8" key="1">
    <citation type="journal article" date="2023" name="J. Phycol.">
        <title>Revised classification of the Cyanidiophyceae based on plastid genome data with descriptions of the Cavernulicolales ord. nov. and Galdieriales ord. nov. (Rhodophyta).</title>
        <authorList>
            <person name="Park S.I."/>
            <person name="Cho C.H."/>
            <person name="Ciniglia C."/>
            <person name="Huang T.Y."/>
            <person name="Liu S.L."/>
            <person name="Bustamante D.E."/>
            <person name="Calderon M.S."/>
            <person name="Mansilla A."/>
            <person name="McDermott T."/>
            <person name="Andersen R.A."/>
            <person name="Yoon H.S."/>
        </authorList>
    </citation>
    <scope>NUCLEOTIDE SEQUENCE</scope>
</reference>
<geneLocation type="plastid" evidence="8"/>
<keyword evidence="3 8" id="KW-0689">Ribosomal protein</keyword>
<accession>A0A9Y1MWU3</accession>
<sequence>MHVKKGDIVKVIAGKDKDKIGPIIQILMPKSQVVVKGVNIKTKHLKPQKEGEVGKIKQVEFPIHSSNVMIYSSSAEIASRVRYVINDKGEKVRQLIKNNEFID</sequence>
<dbReference type="InterPro" id="IPR041988">
    <property type="entry name" value="Ribosomal_uL24_KOW"/>
</dbReference>
<dbReference type="InterPro" id="IPR014722">
    <property type="entry name" value="Rib_uL2_dom2"/>
</dbReference>
<comment type="similarity">
    <text evidence="2">Belongs to the universal ribosomal protein uL24 family.</text>
</comment>
<evidence type="ECO:0000256" key="3">
    <source>
        <dbReference type="ARBA" id="ARBA00022980"/>
    </source>
</evidence>
<dbReference type="Pfam" id="PF00467">
    <property type="entry name" value="KOW"/>
    <property type="match status" value="1"/>
</dbReference>
<name>A0A9Y1MWU3_9RHOD</name>
<evidence type="ECO:0000256" key="1">
    <source>
        <dbReference type="ARBA" id="ARBA00004072"/>
    </source>
</evidence>
<comment type="function">
    <text evidence="1">One of two assembly initiator proteins, it binds directly to the 5'-end of the 23S rRNA, where it nucleates assembly of the 50S subunit.</text>
</comment>
<feature type="domain" description="KOW" evidence="7">
    <location>
        <begin position="2"/>
        <end position="29"/>
    </location>
</feature>
<dbReference type="NCBIfam" id="TIGR01079">
    <property type="entry name" value="rplX_bact"/>
    <property type="match status" value="1"/>
</dbReference>
<keyword evidence="4" id="KW-0687">Ribonucleoprotein</keyword>
<dbReference type="GO" id="GO:0003735">
    <property type="term" value="F:structural constituent of ribosome"/>
    <property type="evidence" value="ECO:0007669"/>
    <property type="project" value="InterPro"/>
</dbReference>
<dbReference type="SMART" id="SM00739">
    <property type="entry name" value="KOW"/>
    <property type="match status" value="1"/>
</dbReference>
<evidence type="ECO:0000256" key="6">
    <source>
        <dbReference type="ARBA" id="ARBA00035361"/>
    </source>
</evidence>
<protein>
    <recommendedName>
        <fullName evidence="5">Large ribosomal subunit protein uL24c</fullName>
    </recommendedName>
    <alternativeName>
        <fullName evidence="6">50S ribosomal protein L24, chloroplastic</fullName>
    </alternativeName>
</protein>
<dbReference type="GO" id="GO:0006412">
    <property type="term" value="P:translation"/>
    <property type="evidence" value="ECO:0007669"/>
    <property type="project" value="InterPro"/>
</dbReference>
<gene>
    <name evidence="8" type="primary">rpl24</name>
    <name evidence="8" type="ORF">SCTW_212</name>
</gene>
<dbReference type="Gene3D" id="2.30.30.30">
    <property type="match status" value="1"/>
</dbReference>
<evidence type="ECO:0000313" key="8">
    <source>
        <dbReference type="EMBL" id="WDA98994.1"/>
    </source>
</evidence>
<evidence type="ECO:0000256" key="5">
    <source>
        <dbReference type="ARBA" id="ARBA00035282"/>
    </source>
</evidence>
<dbReference type="InterPro" id="IPR003256">
    <property type="entry name" value="Ribosomal_uL24"/>
</dbReference>
<dbReference type="InterPro" id="IPR057264">
    <property type="entry name" value="Ribosomal_uL24_C"/>
</dbReference>
<dbReference type="Pfam" id="PF17136">
    <property type="entry name" value="ribosomal_L24"/>
    <property type="match status" value="1"/>
</dbReference>
<dbReference type="GO" id="GO:0005840">
    <property type="term" value="C:ribosome"/>
    <property type="evidence" value="ECO:0007669"/>
    <property type="project" value="UniProtKB-KW"/>
</dbReference>
<dbReference type="GO" id="GO:1990904">
    <property type="term" value="C:ribonucleoprotein complex"/>
    <property type="evidence" value="ECO:0007669"/>
    <property type="project" value="UniProtKB-KW"/>
</dbReference>
<evidence type="ECO:0000256" key="2">
    <source>
        <dbReference type="ARBA" id="ARBA00010618"/>
    </source>
</evidence>
<dbReference type="InterPro" id="IPR008991">
    <property type="entry name" value="Translation_prot_SH3-like_sf"/>
</dbReference>
<dbReference type="EMBL" id="OP616811">
    <property type="protein sequence ID" value="WDA98994.1"/>
    <property type="molecule type" value="Genomic_DNA"/>
</dbReference>
<evidence type="ECO:0000256" key="4">
    <source>
        <dbReference type="ARBA" id="ARBA00023274"/>
    </source>
</evidence>